<sequence>MKVSIAKSKSYDMKDINKSLDSLFEDLNMDKEKPFKDLIKPNDCVFIKPNWVASKWRESCGHKDDIYCVITHHNLIEAVCDRVVKSLDGKGKIYIGDNPSIDANFNELMELTNIKRLEIKYKGLVEILDLRPLFCDDLKNYGKKDLMKKQTGDPNGGTTINLQKQSLFYGMDPTLFRGVFDEREETIKSHSGDNQLYTFSSSIYNSNLYISIPKLKTHHKTGVTLNLKGLVGSIINKNQLVHWKVGYPNIGGDEYPNKEIYEKMQKEKIQERGAWPGNDTIWRMVCDLYQAFLNRKGKNFTIIDGIMGGEGQGPFCPNSVNSKTLLASEDLLLADIVATRYMGINPYGISYLNYFIKKYSINIEDIEVFINNKKNENFFNNHDKYLDFEVKELWEKIKIFN</sequence>
<name>A0A5C8D4B8_9SPIR</name>
<dbReference type="EMBL" id="SAXU01000001">
    <property type="protein sequence ID" value="TXJ20036.1"/>
    <property type="molecule type" value="Genomic_DNA"/>
</dbReference>
<evidence type="ECO:0000313" key="2">
    <source>
        <dbReference type="EMBL" id="TXJ20036.1"/>
    </source>
</evidence>
<dbReference type="InterPro" id="IPR007160">
    <property type="entry name" value="DUF362"/>
</dbReference>
<dbReference type="Pfam" id="PF04015">
    <property type="entry name" value="DUF362"/>
    <property type="match status" value="1"/>
</dbReference>
<gene>
    <name evidence="2" type="ORF">EPJ79_02440</name>
</gene>
<accession>A0A5C8D4B8</accession>
<proteinExistence type="predicted"/>
<dbReference type="RefSeq" id="WP_147738308.1">
    <property type="nucleotide sequence ID" value="NZ_SAXU01000001.1"/>
</dbReference>
<dbReference type="AlphaFoldDB" id="A0A5C8D4B8"/>
<feature type="domain" description="DUF362" evidence="1">
    <location>
        <begin position="195"/>
        <end position="339"/>
    </location>
</feature>
<reference evidence="2 3" key="1">
    <citation type="journal article" date="1992" name="Lakartidningen">
        <title>[Penicillin V and not amoxicillin is the first choice preparation in acute otitis].</title>
        <authorList>
            <person name="Kamme C."/>
            <person name="Lundgren K."/>
            <person name="Prellner K."/>
        </authorList>
    </citation>
    <scope>NUCLEOTIDE SEQUENCE [LARGE SCALE GENOMIC DNA]</scope>
    <source>
        <strain evidence="2 3">513A</strain>
    </source>
</reference>
<evidence type="ECO:0000313" key="3">
    <source>
        <dbReference type="Proteomes" id="UP000324638"/>
    </source>
</evidence>
<evidence type="ECO:0000259" key="1">
    <source>
        <dbReference type="Pfam" id="PF04015"/>
    </source>
</evidence>
<dbReference type="Proteomes" id="UP000324638">
    <property type="component" value="Unassembled WGS sequence"/>
</dbReference>
<protein>
    <submittedName>
        <fullName evidence="2">DUF362 domain-containing protein</fullName>
    </submittedName>
</protein>
<organism evidence="2 3">
    <name type="scientific">Brachyspira aalborgi</name>
    <dbReference type="NCBI Taxonomy" id="29522"/>
    <lineage>
        <taxon>Bacteria</taxon>
        <taxon>Pseudomonadati</taxon>
        <taxon>Spirochaetota</taxon>
        <taxon>Spirochaetia</taxon>
        <taxon>Brachyspirales</taxon>
        <taxon>Brachyspiraceae</taxon>
        <taxon>Brachyspira</taxon>
    </lineage>
</organism>
<comment type="caution">
    <text evidence="2">The sequence shown here is derived from an EMBL/GenBank/DDBJ whole genome shotgun (WGS) entry which is preliminary data.</text>
</comment>